<comment type="caution">
    <text evidence="1">The sequence shown here is derived from an EMBL/GenBank/DDBJ whole genome shotgun (WGS) entry which is preliminary data.</text>
</comment>
<dbReference type="PANTHER" id="PTHR31751:SF42">
    <property type="entry name" value="PROTEIN CBG10204"/>
    <property type="match status" value="1"/>
</dbReference>
<sequence length="261" mass="29262">MGHILIVISGTQANTPTVVSTGVNCHIIVADQQILQDDWTDNFPSDDDEVDMDTSMYEPDGDGEDIDDDAFNFTDGSYVKEEKFIVFKSCLWGLFDTCLTCRKPCLVEEKFRKGTKVVIRQECRFCGPIKEWSSQPSYIGDIPAGNLQLSGAILFTGASPTKTLRVLKAMNIATTCSSTFNNHMSRFLVPTVLHNWQEEQKRLFEELKNMDGGLVIGCDGRSDSPGYCAKYGSYTIMEERINKIIDQQLVQVRILSCLLKL</sequence>
<name>A0A8J5C2B1_CHIOP</name>
<accession>A0A8J5C2B1</accession>
<gene>
    <name evidence="1" type="ORF">GWK47_011904</name>
</gene>
<proteinExistence type="predicted"/>
<reference evidence="1" key="1">
    <citation type="submission" date="2020-07" db="EMBL/GenBank/DDBJ databases">
        <title>The High-quality genome of the commercially important snow crab, Chionoecetes opilio.</title>
        <authorList>
            <person name="Jeong J.-H."/>
            <person name="Ryu S."/>
        </authorList>
    </citation>
    <scope>NUCLEOTIDE SEQUENCE</scope>
    <source>
        <strain evidence="1">MADBK_172401_WGS</strain>
        <tissue evidence="1">Digestive gland</tissue>
    </source>
</reference>
<evidence type="ECO:0000313" key="2">
    <source>
        <dbReference type="Proteomes" id="UP000770661"/>
    </source>
</evidence>
<dbReference type="Proteomes" id="UP000770661">
    <property type="component" value="Unassembled WGS sequence"/>
</dbReference>
<organism evidence="1 2">
    <name type="scientific">Chionoecetes opilio</name>
    <name type="common">Atlantic snow crab</name>
    <name type="synonym">Cancer opilio</name>
    <dbReference type="NCBI Taxonomy" id="41210"/>
    <lineage>
        <taxon>Eukaryota</taxon>
        <taxon>Metazoa</taxon>
        <taxon>Ecdysozoa</taxon>
        <taxon>Arthropoda</taxon>
        <taxon>Crustacea</taxon>
        <taxon>Multicrustacea</taxon>
        <taxon>Malacostraca</taxon>
        <taxon>Eumalacostraca</taxon>
        <taxon>Eucarida</taxon>
        <taxon>Decapoda</taxon>
        <taxon>Pleocyemata</taxon>
        <taxon>Brachyura</taxon>
        <taxon>Eubrachyura</taxon>
        <taxon>Majoidea</taxon>
        <taxon>Majidae</taxon>
        <taxon>Chionoecetes</taxon>
    </lineage>
</organism>
<evidence type="ECO:0000313" key="1">
    <source>
        <dbReference type="EMBL" id="KAG0715443.1"/>
    </source>
</evidence>
<dbReference type="OrthoDB" id="6616463at2759"/>
<dbReference type="PANTHER" id="PTHR31751">
    <property type="entry name" value="SI:CH211-108C17.2-RELATED-RELATED"/>
    <property type="match status" value="1"/>
</dbReference>
<protein>
    <submittedName>
        <fullName evidence="1">Uncharacterized protein</fullName>
    </submittedName>
</protein>
<keyword evidence="2" id="KW-1185">Reference proteome</keyword>
<dbReference type="AlphaFoldDB" id="A0A8J5C2B1"/>
<dbReference type="EMBL" id="JACEEZ010019692">
    <property type="protein sequence ID" value="KAG0715443.1"/>
    <property type="molecule type" value="Genomic_DNA"/>
</dbReference>